<keyword evidence="6" id="KW-0333">Golgi apparatus</keyword>
<sequence>MDIRAILQHLSVAEAQKLLDTAKGERERKEKEMQAMGGSRYQDLIDAADQIVSMHEASLRLDAALGDMPALWDNLGATVANVVEKPPSCPSRAATAPPSIPPTSDDASSSLTSSSEDRVHAIVHASERMWTMMEAGDPARALSIYKHVRQLSLHDDNKAAEMGFLALDVATLDEFPPRIVACAKHCLQVPHMSAAFYAHALSVLADLDDASPSTQVTAFFHGQLAAVDAVRTKRGSSSAVGLVVVLRILLAALAHAHTIFTAPHDAAALGFLSHVETAATDWAIAVLRHVRHDLHAHLQSLADVDAVAALEARVRPLCAVASPLVQWSRVALALDDRAIVTSSVWAAALDDLFARQTKALFADAFDAAAAQFKGAVGRGGDASATFVDRLLAIQARAAAAPSLQPVVADECTRVLFDVVTHLGAKKLDPQTLLAIAPVCLDLATAVPRLFLPRGPASAPLSRDVIQAAFDRLADTHDARLPPAQWPALCESLRVPLPSFSWLDPSPPLSLPQVHFLVLVQGGGGAALGPVFEALARQFCSDWANDLVHTRGQALHEVLATRFFGYSNEAWRSVYHACWTYTRATTPGDMDDEMDDDATKVWLPWCATPMLSQLLFSVATALASVLPSSSSMPTTKSTTDVCREQMKSSIRTHLQAWTRAYVDAVLARLSTAKPTTVASSPFGEACVLQCIFDLYFVRMVGGDSSFVRFGWGDTDDQQHDMAPLLAWIDPVDWELYGPPLVQLVARQFYMTRLLFSVFLPPTFGGVHTASFVPDADLSMLEVAAPVPRFSLLPVPQPVKRVASAPRLPPPVNVKDDGPRPAPPVRHSSSGGGGSSSLHHILSSSTSLLTGSATAASVTASAASAAAKGMSLFSSAASSYLRE</sequence>
<comment type="similarity">
    <text evidence="2">Belongs to the COG1 family.</text>
</comment>
<reference evidence="10 11" key="1">
    <citation type="submission" date="2019-03" db="EMBL/GenBank/DDBJ databases">
        <authorList>
            <person name="Gaulin E."/>
            <person name="Dumas B."/>
        </authorList>
    </citation>
    <scope>NUCLEOTIDE SEQUENCE [LARGE SCALE GENOMIC DNA]</scope>
    <source>
        <strain evidence="10">CBS 568.67</strain>
    </source>
</reference>
<accession>A0A485L0I2</accession>
<evidence type="ECO:0000256" key="7">
    <source>
        <dbReference type="ARBA" id="ARBA00023136"/>
    </source>
</evidence>
<comment type="subcellular location">
    <subcellularLocation>
        <location evidence="1">Golgi apparatus membrane</location>
        <topology evidence="1">Peripheral membrane protein</topology>
    </subcellularLocation>
</comment>
<dbReference type="Pfam" id="PF08700">
    <property type="entry name" value="VPS51_Exo84_N"/>
    <property type="match status" value="1"/>
</dbReference>
<evidence type="ECO:0000256" key="1">
    <source>
        <dbReference type="ARBA" id="ARBA00004395"/>
    </source>
</evidence>
<organism evidence="10 11">
    <name type="scientific">Aphanomyces stellatus</name>
    <dbReference type="NCBI Taxonomy" id="120398"/>
    <lineage>
        <taxon>Eukaryota</taxon>
        <taxon>Sar</taxon>
        <taxon>Stramenopiles</taxon>
        <taxon>Oomycota</taxon>
        <taxon>Saprolegniomycetes</taxon>
        <taxon>Saprolegniales</taxon>
        <taxon>Verrucalvaceae</taxon>
        <taxon>Aphanomyces</taxon>
    </lineage>
</organism>
<evidence type="ECO:0000313" key="9">
    <source>
        <dbReference type="EMBL" id="KAF0694774.1"/>
    </source>
</evidence>
<gene>
    <name evidence="10" type="primary">Aste57867_14372</name>
    <name evidence="9" type="ORF">As57867_014318</name>
    <name evidence="10" type="ORF">ASTE57867_14372</name>
</gene>
<keyword evidence="5" id="KW-0653">Protein transport</keyword>
<name>A0A485L0I2_9STRA</name>
<feature type="region of interest" description="Disordered" evidence="8">
    <location>
        <begin position="86"/>
        <end position="117"/>
    </location>
</feature>
<keyword evidence="7" id="KW-0472">Membrane</keyword>
<dbReference type="EMBL" id="CAADRA010005560">
    <property type="protein sequence ID" value="VFT91195.1"/>
    <property type="molecule type" value="Genomic_DNA"/>
</dbReference>
<evidence type="ECO:0000313" key="11">
    <source>
        <dbReference type="Proteomes" id="UP000332933"/>
    </source>
</evidence>
<evidence type="ECO:0000256" key="8">
    <source>
        <dbReference type="SAM" id="MobiDB-lite"/>
    </source>
</evidence>
<dbReference type="GO" id="GO:0015031">
    <property type="term" value="P:protein transport"/>
    <property type="evidence" value="ECO:0007669"/>
    <property type="project" value="UniProtKB-KW"/>
</dbReference>
<dbReference type="EMBL" id="VJMH01005539">
    <property type="protein sequence ID" value="KAF0694774.1"/>
    <property type="molecule type" value="Genomic_DNA"/>
</dbReference>
<keyword evidence="11" id="KW-1185">Reference proteome</keyword>
<keyword evidence="4" id="KW-0813">Transport</keyword>
<feature type="region of interest" description="Disordered" evidence="8">
    <location>
        <begin position="802"/>
        <end position="837"/>
    </location>
</feature>
<evidence type="ECO:0000313" key="10">
    <source>
        <dbReference type="EMBL" id="VFT91195.1"/>
    </source>
</evidence>
<dbReference type="Proteomes" id="UP000332933">
    <property type="component" value="Unassembled WGS sequence"/>
</dbReference>
<dbReference type="GO" id="GO:0000139">
    <property type="term" value="C:Golgi membrane"/>
    <property type="evidence" value="ECO:0007669"/>
    <property type="project" value="UniProtKB-SubCell"/>
</dbReference>
<dbReference type="PANTHER" id="PTHR31658">
    <property type="entry name" value="CONSERVED OLIGOMERIC GOLGI COMPLEX SUBUNIT 1"/>
    <property type="match status" value="1"/>
</dbReference>
<proteinExistence type="inferred from homology"/>
<dbReference type="AlphaFoldDB" id="A0A485L0I2"/>
<dbReference type="OrthoDB" id="46189at2759"/>
<evidence type="ECO:0000256" key="6">
    <source>
        <dbReference type="ARBA" id="ARBA00023034"/>
    </source>
</evidence>
<feature type="compositionally biased region" description="Low complexity" evidence="8">
    <location>
        <begin position="90"/>
        <end position="114"/>
    </location>
</feature>
<evidence type="ECO:0000256" key="5">
    <source>
        <dbReference type="ARBA" id="ARBA00022927"/>
    </source>
</evidence>
<dbReference type="GO" id="GO:0017119">
    <property type="term" value="C:Golgi transport complex"/>
    <property type="evidence" value="ECO:0007669"/>
    <property type="project" value="InterPro"/>
</dbReference>
<protein>
    <recommendedName>
        <fullName evidence="3">Conserved oligomeric Golgi complex subunit 1</fullName>
    </recommendedName>
</protein>
<dbReference type="PANTHER" id="PTHR31658:SF0">
    <property type="entry name" value="CONSERVED OLIGOMERIC GOLGI COMPLEX SUBUNIT 1"/>
    <property type="match status" value="1"/>
</dbReference>
<evidence type="ECO:0000256" key="2">
    <source>
        <dbReference type="ARBA" id="ARBA00006653"/>
    </source>
</evidence>
<evidence type="ECO:0000256" key="3">
    <source>
        <dbReference type="ARBA" id="ARBA00020978"/>
    </source>
</evidence>
<reference evidence="9" key="2">
    <citation type="submission" date="2019-06" db="EMBL/GenBank/DDBJ databases">
        <title>Genomics analysis of Aphanomyces spp. identifies a new class of oomycete effector associated with host adaptation.</title>
        <authorList>
            <person name="Gaulin E."/>
        </authorList>
    </citation>
    <scope>NUCLEOTIDE SEQUENCE</scope>
    <source>
        <strain evidence="9">CBS 578.67</strain>
    </source>
</reference>
<dbReference type="GO" id="GO:0006891">
    <property type="term" value="P:intra-Golgi vesicle-mediated transport"/>
    <property type="evidence" value="ECO:0007669"/>
    <property type="project" value="InterPro"/>
</dbReference>
<evidence type="ECO:0000256" key="4">
    <source>
        <dbReference type="ARBA" id="ARBA00022448"/>
    </source>
</evidence>
<dbReference type="InterPro" id="IPR033370">
    <property type="entry name" value="COG1"/>
</dbReference>